<feature type="compositionally biased region" description="Polar residues" evidence="1">
    <location>
        <begin position="1"/>
        <end position="17"/>
    </location>
</feature>
<sequence length="69" mass="7762">MERVTEQSSPIAKSGTDSVPRHKGLYMCKSLRLKAFSDTAACTFVTLGYIGNIERFLTLHHVRSLRTCM</sequence>
<evidence type="ECO:0000313" key="3">
    <source>
        <dbReference type="Proteomes" id="UP000828390"/>
    </source>
</evidence>
<reference evidence="2" key="1">
    <citation type="journal article" date="2019" name="bioRxiv">
        <title>The Genome of the Zebra Mussel, Dreissena polymorpha: A Resource for Invasive Species Research.</title>
        <authorList>
            <person name="McCartney M.A."/>
            <person name="Auch B."/>
            <person name="Kono T."/>
            <person name="Mallez S."/>
            <person name="Zhang Y."/>
            <person name="Obille A."/>
            <person name="Becker A."/>
            <person name="Abrahante J.E."/>
            <person name="Garbe J."/>
            <person name="Badalamenti J.P."/>
            <person name="Herman A."/>
            <person name="Mangelson H."/>
            <person name="Liachko I."/>
            <person name="Sullivan S."/>
            <person name="Sone E.D."/>
            <person name="Koren S."/>
            <person name="Silverstein K.A.T."/>
            <person name="Beckman K.B."/>
            <person name="Gohl D.M."/>
        </authorList>
    </citation>
    <scope>NUCLEOTIDE SEQUENCE</scope>
    <source>
        <strain evidence="2">Duluth1</strain>
        <tissue evidence="2">Whole animal</tissue>
    </source>
</reference>
<dbReference type="Proteomes" id="UP000828390">
    <property type="component" value="Unassembled WGS sequence"/>
</dbReference>
<proteinExistence type="predicted"/>
<comment type="caution">
    <text evidence="2">The sequence shown here is derived from an EMBL/GenBank/DDBJ whole genome shotgun (WGS) entry which is preliminary data.</text>
</comment>
<keyword evidence="3" id="KW-1185">Reference proteome</keyword>
<evidence type="ECO:0000313" key="2">
    <source>
        <dbReference type="EMBL" id="KAH3773638.1"/>
    </source>
</evidence>
<evidence type="ECO:0000256" key="1">
    <source>
        <dbReference type="SAM" id="MobiDB-lite"/>
    </source>
</evidence>
<name>A0A9D4E6F0_DREPO</name>
<dbReference type="EMBL" id="JAIWYP010000009">
    <property type="protein sequence ID" value="KAH3773638.1"/>
    <property type="molecule type" value="Genomic_DNA"/>
</dbReference>
<accession>A0A9D4E6F0</accession>
<reference evidence="2" key="2">
    <citation type="submission" date="2020-11" db="EMBL/GenBank/DDBJ databases">
        <authorList>
            <person name="McCartney M.A."/>
            <person name="Auch B."/>
            <person name="Kono T."/>
            <person name="Mallez S."/>
            <person name="Becker A."/>
            <person name="Gohl D.M."/>
            <person name="Silverstein K.A.T."/>
            <person name="Koren S."/>
            <person name="Bechman K.B."/>
            <person name="Herman A."/>
            <person name="Abrahante J.E."/>
            <person name="Garbe J."/>
        </authorList>
    </citation>
    <scope>NUCLEOTIDE SEQUENCE</scope>
    <source>
        <strain evidence="2">Duluth1</strain>
        <tissue evidence="2">Whole animal</tissue>
    </source>
</reference>
<gene>
    <name evidence="2" type="ORF">DPMN_175004</name>
</gene>
<organism evidence="2 3">
    <name type="scientific">Dreissena polymorpha</name>
    <name type="common">Zebra mussel</name>
    <name type="synonym">Mytilus polymorpha</name>
    <dbReference type="NCBI Taxonomy" id="45954"/>
    <lineage>
        <taxon>Eukaryota</taxon>
        <taxon>Metazoa</taxon>
        <taxon>Spiralia</taxon>
        <taxon>Lophotrochozoa</taxon>
        <taxon>Mollusca</taxon>
        <taxon>Bivalvia</taxon>
        <taxon>Autobranchia</taxon>
        <taxon>Heteroconchia</taxon>
        <taxon>Euheterodonta</taxon>
        <taxon>Imparidentia</taxon>
        <taxon>Neoheterodontei</taxon>
        <taxon>Myida</taxon>
        <taxon>Dreissenoidea</taxon>
        <taxon>Dreissenidae</taxon>
        <taxon>Dreissena</taxon>
    </lineage>
</organism>
<feature type="region of interest" description="Disordered" evidence="1">
    <location>
        <begin position="1"/>
        <end position="22"/>
    </location>
</feature>
<protein>
    <submittedName>
        <fullName evidence="2">Uncharacterized protein</fullName>
    </submittedName>
</protein>
<dbReference type="AlphaFoldDB" id="A0A9D4E6F0"/>